<dbReference type="InterPro" id="IPR036346">
    <property type="entry name" value="GTP-bd_prot_GTP1/OBG_C_sf"/>
</dbReference>
<keyword evidence="2" id="KW-0963">Cytoplasm</keyword>
<dbReference type="AlphaFoldDB" id="A0A976SIB5"/>
<organism evidence="8 9">
    <name type="scientific">Theileria orientalis</name>
    <dbReference type="NCBI Taxonomy" id="68886"/>
    <lineage>
        <taxon>Eukaryota</taxon>
        <taxon>Sar</taxon>
        <taxon>Alveolata</taxon>
        <taxon>Apicomplexa</taxon>
        <taxon>Aconoidasida</taxon>
        <taxon>Piroplasmida</taxon>
        <taxon>Theileriidae</taxon>
        <taxon>Theileria</taxon>
    </lineage>
</organism>
<feature type="domain" description="OCT" evidence="7">
    <location>
        <begin position="286"/>
        <end position="363"/>
    </location>
</feature>
<evidence type="ECO:0008006" key="10">
    <source>
        <dbReference type="Google" id="ProtNLM"/>
    </source>
</evidence>
<dbReference type="SUPFAM" id="SSF102741">
    <property type="entry name" value="Obg GTP-binding protein C-terminal domain"/>
    <property type="match status" value="1"/>
</dbReference>
<dbReference type="Gene3D" id="3.30.300.350">
    <property type="entry name" value="GTP-binding protein OBG, C-terminal domain"/>
    <property type="match status" value="1"/>
</dbReference>
<comment type="cofactor">
    <cofactor evidence="1">
        <name>Mg(2+)</name>
        <dbReference type="ChEBI" id="CHEBI:18420"/>
    </cofactor>
</comment>
<dbReference type="Gene3D" id="3.40.50.300">
    <property type="entry name" value="P-loop containing nucleotide triphosphate hydrolases"/>
    <property type="match status" value="1"/>
</dbReference>
<dbReference type="PROSITE" id="PS51881">
    <property type="entry name" value="OCT"/>
    <property type="match status" value="1"/>
</dbReference>
<dbReference type="Pfam" id="PF01926">
    <property type="entry name" value="MMR_HSR1"/>
    <property type="match status" value="1"/>
</dbReference>
<dbReference type="EMBL" id="CP056069">
    <property type="protein sequence ID" value="UVC49399.1"/>
    <property type="molecule type" value="Genomic_DNA"/>
</dbReference>
<dbReference type="Pfam" id="PF09269">
    <property type="entry name" value="DUF1967"/>
    <property type="match status" value="1"/>
</dbReference>
<evidence type="ECO:0000256" key="1">
    <source>
        <dbReference type="ARBA" id="ARBA00001946"/>
    </source>
</evidence>
<dbReference type="InterPro" id="IPR027417">
    <property type="entry name" value="P-loop_NTPase"/>
</dbReference>
<feature type="domain" description="OBG-type G" evidence="6">
    <location>
        <begin position="1"/>
        <end position="238"/>
    </location>
</feature>
<keyword evidence="3" id="KW-0547">Nucleotide-binding</keyword>
<accession>A0A976SIB5</accession>
<dbReference type="PROSITE" id="PS51710">
    <property type="entry name" value="G_OBG"/>
    <property type="match status" value="1"/>
</dbReference>
<dbReference type="InterPro" id="IPR045086">
    <property type="entry name" value="OBG_GTPase"/>
</dbReference>
<protein>
    <recommendedName>
        <fullName evidence="10">GTPase</fullName>
    </recommendedName>
</protein>
<evidence type="ECO:0000259" key="6">
    <source>
        <dbReference type="PROSITE" id="PS51710"/>
    </source>
</evidence>
<evidence type="ECO:0000256" key="3">
    <source>
        <dbReference type="ARBA" id="ARBA00022741"/>
    </source>
</evidence>
<dbReference type="NCBIfam" id="TIGR03595">
    <property type="entry name" value="Obg_CgtA_exten"/>
    <property type="match status" value="1"/>
</dbReference>
<keyword evidence="5" id="KW-0342">GTP-binding</keyword>
<evidence type="ECO:0000259" key="7">
    <source>
        <dbReference type="PROSITE" id="PS51881"/>
    </source>
</evidence>
<dbReference type="GO" id="GO:0003924">
    <property type="term" value="F:GTPase activity"/>
    <property type="evidence" value="ECO:0007669"/>
    <property type="project" value="InterPro"/>
</dbReference>
<sequence length="368" mass="42316">MGKSSIIKQLTNAKPRVANFPFSTKFPIHGVIQFQKEDPPEEQEEKGGAYDQAEEEDFFEGDFETLDYLHDELEQENEDGNANENDDEEDMVSVNGNDVNNGIESIKTDGDNSFVKNLMIVDIPGLISGSSSGRGLGHDFLRHIERCKIISYVVDSNTQDPLSDYLDVKREIGTYDSSLLNKPEIILLNKIDLIDNKRIFELMNSFIKQCDHDRIYFLSAKTRENVDFISLLFNQIYSEFILNNDWNISNDEDDGNVSTINENEGANESNSAINKPNECIIDKLDEFRNLSRRFKIEHEDGIFTIKSPYLERKVKMMRFDLPETLDRFRHMLKVNKIKRKLVKLGVKPGDVLKIGDVSFTIQTDEFFI</sequence>
<keyword evidence="4" id="KW-0378">Hydrolase</keyword>
<dbReference type="PANTHER" id="PTHR11702:SF31">
    <property type="entry name" value="MITOCHONDRIAL RIBOSOME-ASSOCIATED GTPASE 2"/>
    <property type="match status" value="1"/>
</dbReference>
<reference evidence="8" key="1">
    <citation type="submission" date="2022-07" db="EMBL/GenBank/DDBJ databases">
        <title>Evaluation of T. orientalis genome assembly methods using nanopore sequencing and analysis of variation between genomes.</title>
        <authorList>
            <person name="Yam J."/>
            <person name="Micallef M.L."/>
            <person name="Liu M."/>
            <person name="Djordjevic S.P."/>
            <person name="Bogema D.R."/>
            <person name="Jenkins C."/>
        </authorList>
    </citation>
    <scope>NUCLEOTIDE SEQUENCE</scope>
    <source>
        <strain evidence="8">Goon Nure</strain>
    </source>
</reference>
<evidence type="ECO:0000313" key="9">
    <source>
        <dbReference type="Proteomes" id="UP000244811"/>
    </source>
</evidence>
<evidence type="ECO:0000256" key="5">
    <source>
        <dbReference type="ARBA" id="ARBA00023134"/>
    </source>
</evidence>
<evidence type="ECO:0000256" key="2">
    <source>
        <dbReference type="ARBA" id="ARBA00022490"/>
    </source>
</evidence>
<proteinExistence type="predicted"/>
<evidence type="ECO:0000256" key="4">
    <source>
        <dbReference type="ARBA" id="ARBA00022801"/>
    </source>
</evidence>
<dbReference type="GO" id="GO:0005525">
    <property type="term" value="F:GTP binding"/>
    <property type="evidence" value="ECO:0007669"/>
    <property type="project" value="UniProtKB-KW"/>
</dbReference>
<gene>
    <name evidence="8" type="ORF">MACK_003230</name>
</gene>
<name>A0A976SIB5_THEOR</name>
<dbReference type="PANTHER" id="PTHR11702">
    <property type="entry name" value="DEVELOPMENTALLY REGULATED GTP-BINDING PROTEIN-RELATED"/>
    <property type="match status" value="1"/>
</dbReference>
<dbReference type="SUPFAM" id="SSF52540">
    <property type="entry name" value="P-loop containing nucleoside triphosphate hydrolases"/>
    <property type="match status" value="1"/>
</dbReference>
<dbReference type="InterPro" id="IPR015349">
    <property type="entry name" value="OCT_dom"/>
</dbReference>
<evidence type="ECO:0000313" key="8">
    <source>
        <dbReference type="EMBL" id="UVC49399.1"/>
    </source>
</evidence>
<dbReference type="Proteomes" id="UP000244811">
    <property type="component" value="Chromosome 1"/>
</dbReference>
<dbReference type="InterPro" id="IPR031167">
    <property type="entry name" value="G_OBG"/>
</dbReference>
<dbReference type="InterPro" id="IPR006073">
    <property type="entry name" value="GTP-bd"/>
</dbReference>